<feature type="domain" description="SF3 helicase" evidence="5">
    <location>
        <begin position="599"/>
        <end position="762"/>
    </location>
</feature>
<evidence type="ECO:0000256" key="1">
    <source>
        <dbReference type="ARBA" id="ARBA00022741"/>
    </source>
</evidence>
<protein>
    <submittedName>
        <fullName evidence="6">DNA primase</fullName>
    </submittedName>
</protein>
<evidence type="ECO:0000313" key="7">
    <source>
        <dbReference type="Proteomes" id="UP000248597"/>
    </source>
</evidence>
<dbReference type="Gene3D" id="3.40.50.300">
    <property type="entry name" value="P-loop containing nucleotide triphosphate hydrolases"/>
    <property type="match status" value="1"/>
</dbReference>
<dbReference type="CDD" id="cd04859">
    <property type="entry name" value="Prim_Pol"/>
    <property type="match status" value="1"/>
</dbReference>
<dbReference type="InterPro" id="IPR014818">
    <property type="entry name" value="Phage/plasmid_primase_P4_C"/>
</dbReference>
<dbReference type="Pfam" id="PF08706">
    <property type="entry name" value="D5_N"/>
    <property type="match status" value="1"/>
</dbReference>
<feature type="region of interest" description="Disordered" evidence="4">
    <location>
        <begin position="365"/>
        <end position="384"/>
    </location>
</feature>
<feature type="region of interest" description="Disordered" evidence="4">
    <location>
        <begin position="30"/>
        <end position="51"/>
    </location>
</feature>
<accession>A0A2W5L175</accession>
<dbReference type="SMART" id="SM00943">
    <property type="entry name" value="Prim-Pol"/>
    <property type="match status" value="1"/>
</dbReference>
<evidence type="ECO:0000259" key="5">
    <source>
        <dbReference type="PROSITE" id="PS51206"/>
    </source>
</evidence>
<dbReference type="NCBIfam" id="TIGR01613">
    <property type="entry name" value="primase_Cterm"/>
    <property type="match status" value="1"/>
</dbReference>
<evidence type="ECO:0000313" key="6">
    <source>
        <dbReference type="EMBL" id="PZQ21258.1"/>
    </source>
</evidence>
<evidence type="ECO:0000256" key="2">
    <source>
        <dbReference type="ARBA" id="ARBA00022801"/>
    </source>
</evidence>
<evidence type="ECO:0000256" key="3">
    <source>
        <dbReference type="ARBA" id="ARBA00022840"/>
    </source>
</evidence>
<evidence type="ECO:0000256" key="4">
    <source>
        <dbReference type="SAM" id="MobiDB-lite"/>
    </source>
</evidence>
<dbReference type="SUPFAM" id="SSF52540">
    <property type="entry name" value="P-loop containing nucleoside triphosphate hydrolases"/>
    <property type="match status" value="1"/>
</dbReference>
<dbReference type="GO" id="GO:0016787">
    <property type="term" value="F:hydrolase activity"/>
    <property type="evidence" value="ECO:0007669"/>
    <property type="project" value="UniProtKB-KW"/>
</dbReference>
<feature type="region of interest" description="Disordered" evidence="4">
    <location>
        <begin position="884"/>
        <end position="917"/>
    </location>
</feature>
<dbReference type="Pfam" id="PF09250">
    <property type="entry name" value="Prim-Pol"/>
    <property type="match status" value="1"/>
</dbReference>
<dbReference type="InterPro" id="IPR014015">
    <property type="entry name" value="Helicase_SF3_DNA-vir"/>
</dbReference>
<name>A0A2W5L175_SPHMC</name>
<feature type="region of interest" description="Disordered" evidence="4">
    <location>
        <begin position="197"/>
        <end position="218"/>
    </location>
</feature>
<dbReference type="InterPro" id="IPR015330">
    <property type="entry name" value="DNA_primase/pol_bifunc_N"/>
</dbReference>
<proteinExistence type="predicted"/>
<feature type="compositionally biased region" description="Basic and acidic residues" evidence="4">
    <location>
        <begin position="33"/>
        <end position="42"/>
    </location>
</feature>
<dbReference type="AlphaFoldDB" id="A0A2W5L175"/>
<organism evidence="6 7">
    <name type="scientific">Sphingopyxis macrogoltabida</name>
    <name type="common">Sphingomonas macrogoltabidus</name>
    <dbReference type="NCBI Taxonomy" id="33050"/>
    <lineage>
        <taxon>Bacteria</taxon>
        <taxon>Pseudomonadati</taxon>
        <taxon>Pseudomonadota</taxon>
        <taxon>Alphaproteobacteria</taxon>
        <taxon>Sphingomonadales</taxon>
        <taxon>Sphingomonadaceae</taxon>
        <taxon>Sphingopyxis</taxon>
    </lineage>
</organism>
<feature type="region of interest" description="Disordered" evidence="4">
    <location>
        <begin position="326"/>
        <end position="358"/>
    </location>
</feature>
<reference evidence="6 7" key="1">
    <citation type="submission" date="2017-08" db="EMBL/GenBank/DDBJ databases">
        <title>Infants hospitalized years apart are colonized by the same room-sourced microbial strains.</title>
        <authorList>
            <person name="Brooks B."/>
            <person name="Olm M.R."/>
            <person name="Firek B.A."/>
            <person name="Baker R."/>
            <person name="Thomas B.C."/>
            <person name="Morowitz M.J."/>
            <person name="Banfield J.F."/>
        </authorList>
    </citation>
    <scope>NUCLEOTIDE SEQUENCE [LARGE SCALE GENOMIC DNA]</scope>
    <source>
        <strain evidence="6">S2_005_003_R2_47</strain>
    </source>
</reference>
<feature type="compositionally biased region" description="Acidic residues" evidence="4">
    <location>
        <begin position="908"/>
        <end position="917"/>
    </location>
</feature>
<feature type="compositionally biased region" description="Low complexity" evidence="4">
    <location>
        <begin position="326"/>
        <end position="343"/>
    </location>
</feature>
<dbReference type="EMBL" id="QFPJ01000033">
    <property type="protein sequence ID" value="PZQ21258.1"/>
    <property type="molecule type" value="Genomic_DNA"/>
</dbReference>
<dbReference type="SMART" id="SM00885">
    <property type="entry name" value="D5_N"/>
    <property type="match status" value="1"/>
</dbReference>
<keyword evidence="1" id="KW-0547">Nucleotide-binding</keyword>
<dbReference type="InterPro" id="IPR006500">
    <property type="entry name" value="Helicase_put_C_phage/plasmid"/>
</dbReference>
<sequence>MSSINPYLVAALDYAARGWPVFPCNPRTKKPLIPRDKDEKGKPINGTGGLSKATLDSETIGEWWARWPKAMIGLRTGFGRLFVLDFDPRHDDDTGEEWTLERLKDELEEQMGVALPVSLSSRTPSGGVHVWLTWPDDGGAEIRNSGSLPEHIDVRGDGGYVIAPPSINANGVSYRWLRGDADAEVVEAPDALIAILRKQPKADTPAPPRRPAPAADGDVDDHLRRYALSALEAECCLIETAASGSRNPQLNKSAFQIATLVAAGVLREAVARAAIEDSARRNPGRDDDAQLQATIESGWTAGLEKPRDLGEVAAAAQERADRRARYSAGGASFRAGAGETPSAPSAPGPSPEDYGLSSFHMEEDAPVDQRGSGGVPKRIGMDPDPDRDRACAFLPLTDLGNAERFKARFGHLFRFCRELGWFRWDGRRWALLTEEKDKTPGEVMFAVFQTIRAIRNEAELVEMSGCKDDLPVDATDEERRAALDFVVKATKQGVTLFSDTIAAHAKSSEGASRIGAVAALAKSFGEIAIDAKQLDHDRMALNVKNGTLRIVNNSNMLAVRLFPHNREDLITKMADVVYDPDAKAPNYDGFFERVMPDPDDRRFLHQWAGLSSTGDIGYHKMAFFYGMGRNGKSTWTDLIAYILGDYSQVIKFDTFLEQSNKRKGSDATPDLAQLPGVRFLRTSEPEKGAKLAEALIKEVTGGEAIQARHLNKGFFSFLPSFKLTAQGNYKPKITGHDDGIWGRVRLVPWTVRIPDSEIDIRLPDKLKAEASGVLNRMMDGLLDLKMNGLTESANVKAATQKYREASDQLGKFLRDCTADKDGARTRSSELLEIFNEWVRESGAAEWSAQGFAKAMEDRGYERKTSNGVWWLDIEATVEVADIKAGRFGSQDKAADPPPEPSSPAAPVDDPDDTTPPF</sequence>
<keyword evidence="3" id="KW-0067">ATP-binding</keyword>
<dbReference type="PANTHER" id="PTHR35372:SF2">
    <property type="entry name" value="SF3 HELICASE DOMAIN-CONTAINING PROTEIN"/>
    <property type="match status" value="1"/>
</dbReference>
<dbReference type="GO" id="GO:0005524">
    <property type="term" value="F:ATP binding"/>
    <property type="evidence" value="ECO:0007669"/>
    <property type="project" value="UniProtKB-KW"/>
</dbReference>
<comment type="caution">
    <text evidence="6">The sequence shown here is derived from an EMBL/GenBank/DDBJ whole genome shotgun (WGS) entry which is preliminary data.</text>
</comment>
<dbReference type="PANTHER" id="PTHR35372">
    <property type="entry name" value="ATP BINDING PROTEIN-RELATED"/>
    <property type="match status" value="1"/>
</dbReference>
<dbReference type="Proteomes" id="UP000248597">
    <property type="component" value="Unassembled WGS sequence"/>
</dbReference>
<dbReference type="PROSITE" id="PS51206">
    <property type="entry name" value="SF3_HELICASE_1"/>
    <property type="match status" value="1"/>
</dbReference>
<dbReference type="InterPro" id="IPR051620">
    <property type="entry name" value="ORF904-like_C"/>
</dbReference>
<keyword evidence="2" id="KW-0378">Hydrolase</keyword>
<gene>
    <name evidence="6" type="ORF">DI569_12580</name>
</gene>
<dbReference type="SUPFAM" id="SSF56747">
    <property type="entry name" value="Prim-pol domain"/>
    <property type="match status" value="1"/>
</dbReference>
<dbReference type="InterPro" id="IPR027417">
    <property type="entry name" value="P-loop_NTPase"/>
</dbReference>